<accession>A0ABQ0PKR2</accession>
<evidence type="ECO:0000313" key="2">
    <source>
        <dbReference type="EMBL" id="GBQ74768.1"/>
    </source>
</evidence>
<keyword evidence="1" id="KW-1133">Transmembrane helix</keyword>
<sequence length="249" mass="27954">MVFPWNKKAVVPGDDISDDELGMPDTDTEKHRVRQENHSALGRLAEKRGIVAMLAGTNILSLMAMLTMLYAIMYHFPLKQFLWTSDARSVCAATPLSEPSVSAANVVNFAATAAVDLNSFDYLNWHRMLTRAQDLYLTPAERVQFQYNLQQSGIIKNIEDGSITLTSVVSGAPFIEKYGIRRNDNRYFWVVQVPITLWYYNQTENKPENRVLTFTVVRVDPSPNNPNGIAIDDIVSVQAADKTGPNQVQ</sequence>
<comment type="caution">
    <text evidence="2">The sequence shown here is derived from an EMBL/GenBank/DDBJ whole genome shotgun (WGS) entry which is preliminary data.</text>
</comment>
<evidence type="ECO:0000256" key="1">
    <source>
        <dbReference type="SAM" id="Phobius"/>
    </source>
</evidence>
<name>A0ABQ0PKR2_9PROT</name>
<keyword evidence="1" id="KW-0812">Transmembrane</keyword>
<organism evidence="2 3">
    <name type="scientific">Acetobacter malorum DSM 14337</name>
    <dbReference type="NCBI Taxonomy" id="1307910"/>
    <lineage>
        <taxon>Bacteria</taxon>
        <taxon>Pseudomonadati</taxon>
        <taxon>Pseudomonadota</taxon>
        <taxon>Alphaproteobacteria</taxon>
        <taxon>Acetobacterales</taxon>
        <taxon>Acetobacteraceae</taxon>
        <taxon>Acetobacter</taxon>
    </lineage>
</organism>
<keyword evidence="1" id="KW-0472">Membrane</keyword>
<dbReference type="InterPro" id="IPR021055">
    <property type="entry name" value="T4BSS_IcmL/DotI"/>
</dbReference>
<dbReference type="RefSeq" id="WP_061505144.1">
    <property type="nucleotide sequence ID" value="NZ_BAPF01000001.1"/>
</dbReference>
<keyword evidence="3" id="KW-1185">Reference proteome</keyword>
<proteinExistence type="predicted"/>
<dbReference type="GeneID" id="29556379"/>
<gene>
    <name evidence="2" type="ORF">AA14337_0007</name>
</gene>
<evidence type="ECO:0000313" key="3">
    <source>
        <dbReference type="Proteomes" id="UP001065047"/>
    </source>
</evidence>
<protein>
    <recommendedName>
        <fullName evidence="4">DotI/IcmL protein</fullName>
    </recommendedName>
</protein>
<dbReference type="EMBL" id="BAPF01000001">
    <property type="protein sequence ID" value="GBQ74768.1"/>
    <property type="molecule type" value="Genomic_DNA"/>
</dbReference>
<dbReference type="Proteomes" id="UP001065047">
    <property type="component" value="Unassembled WGS sequence"/>
</dbReference>
<evidence type="ECO:0008006" key="4">
    <source>
        <dbReference type="Google" id="ProtNLM"/>
    </source>
</evidence>
<dbReference type="CDD" id="cd16385">
    <property type="entry name" value="IcmL"/>
    <property type="match status" value="1"/>
</dbReference>
<dbReference type="Pfam" id="PF11393">
    <property type="entry name" value="T4BSS_DotI_IcmL"/>
    <property type="match status" value="1"/>
</dbReference>
<feature type="transmembrane region" description="Helical" evidence="1">
    <location>
        <begin position="50"/>
        <end position="72"/>
    </location>
</feature>
<reference evidence="2" key="1">
    <citation type="submission" date="2013-04" db="EMBL/GenBank/DDBJ databases">
        <title>The genome sequencing project of 58 acetic acid bacteria.</title>
        <authorList>
            <person name="Okamoto-Kainuma A."/>
            <person name="Ishikawa M."/>
            <person name="Umino S."/>
            <person name="Koizumi Y."/>
            <person name="Shiwa Y."/>
            <person name="Yoshikawa H."/>
            <person name="Matsutani M."/>
            <person name="Matsushita K."/>
        </authorList>
    </citation>
    <scope>NUCLEOTIDE SEQUENCE</scope>
    <source>
        <strain evidence="2">DSM 14337</strain>
    </source>
</reference>